<sequence>MIFVWESFVFPILSGNKAGFCPKKGTESVENAYYGYG</sequence>
<proteinExistence type="predicted"/>
<reference evidence="1 2" key="2">
    <citation type="submission" date="2007-09" db="EMBL/GenBank/DDBJ databases">
        <authorList>
            <person name="Fulton L."/>
            <person name="Clifton S."/>
            <person name="Fulton B."/>
            <person name="Xu J."/>
            <person name="Minx P."/>
            <person name="Pepin K.H."/>
            <person name="Johnson M."/>
            <person name="Thiruvilangam P."/>
            <person name="Bhonagiri V."/>
            <person name="Nash W.E."/>
            <person name="Mardis E.R."/>
            <person name="Wilson R.K."/>
        </authorList>
    </citation>
    <scope>NUCLEOTIDE SEQUENCE [LARGE SCALE GENOMIC DNA]</scope>
    <source>
        <strain evidence="1 2">M21/2</strain>
    </source>
</reference>
<gene>
    <name evidence="1" type="ORF">FAEPRAM212_02484</name>
</gene>
<dbReference type="AlphaFoldDB" id="A8SEM2"/>
<dbReference type="HOGENOM" id="CLU_3343893_0_0_9"/>
<accession>A8SEM2</accession>
<dbReference type="Proteomes" id="UP000005945">
    <property type="component" value="Unassembled WGS sequence"/>
</dbReference>
<comment type="caution">
    <text evidence="1">The sequence shown here is derived from an EMBL/GenBank/DDBJ whole genome shotgun (WGS) entry which is preliminary data.</text>
</comment>
<reference evidence="1 2" key="1">
    <citation type="submission" date="2007-09" db="EMBL/GenBank/DDBJ databases">
        <title>Draft genome sequence of Faecalibacterium prausnitzii M21/2.</title>
        <authorList>
            <person name="Sudarsanam P."/>
            <person name="Ley R."/>
            <person name="Guruge J."/>
            <person name="Turnbaugh P.J."/>
            <person name="Mahowald M."/>
            <person name="Liep D."/>
            <person name="Gordon J."/>
        </authorList>
    </citation>
    <scope>NUCLEOTIDE SEQUENCE [LARGE SCALE GENOMIC DNA]</scope>
    <source>
        <strain evidence="1 2">M21/2</strain>
    </source>
</reference>
<protein>
    <submittedName>
        <fullName evidence="1">Uncharacterized protein</fullName>
    </submittedName>
</protein>
<evidence type="ECO:0000313" key="1">
    <source>
        <dbReference type="EMBL" id="EDP19705.1"/>
    </source>
</evidence>
<name>A8SEM2_9FIRM</name>
<dbReference type="EMBL" id="ABED02000029">
    <property type="protein sequence ID" value="EDP19705.1"/>
    <property type="molecule type" value="Genomic_DNA"/>
</dbReference>
<organism evidence="1 2">
    <name type="scientific">Faecalibacterium prausnitzii M21/2</name>
    <dbReference type="NCBI Taxonomy" id="411485"/>
    <lineage>
        <taxon>Bacteria</taxon>
        <taxon>Bacillati</taxon>
        <taxon>Bacillota</taxon>
        <taxon>Clostridia</taxon>
        <taxon>Eubacteriales</taxon>
        <taxon>Oscillospiraceae</taxon>
        <taxon>Faecalibacterium</taxon>
    </lineage>
</organism>
<evidence type="ECO:0000313" key="2">
    <source>
        <dbReference type="Proteomes" id="UP000005945"/>
    </source>
</evidence>